<keyword evidence="2" id="KW-1185">Reference proteome</keyword>
<dbReference type="AlphaFoldDB" id="A0AAV2MZJ7"/>
<name>A0AAV2MZJ7_9HYME</name>
<gene>
    <name evidence="1" type="ORF">LPLAT_LOCUS9513</name>
</gene>
<reference evidence="1" key="1">
    <citation type="submission" date="2024-04" db="EMBL/GenBank/DDBJ databases">
        <authorList>
            <consortium name="Molecular Ecology Group"/>
        </authorList>
    </citation>
    <scope>NUCLEOTIDE SEQUENCE</scope>
</reference>
<comment type="caution">
    <text evidence="1">The sequence shown here is derived from an EMBL/GenBank/DDBJ whole genome shotgun (WGS) entry which is preliminary data.</text>
</comment>
<organism evidence="1 2">
    <name type="scientific">Lasius platythorax</name>
    <dbReference type="NCBI Taxonomy" id="488582"/>
    <lineage>
        <taxon>Eukaryota</taxon>
        <taxon>Metazoa</taxon>
        <taxon>Ecdysozoa</taxon>
        <taxon>Arthropoda</taxon>
        <taxon>Hexapoda</taxon>
        <taxon>Insecta</taxon>
        <taxon>Pterygota</taxon>
        <taxon>Neoptera</taxon>
        <taxon>Endopterygota</taxon>
        <taxon>Hymenoptera</taxon>
        <taxon>Apocrita</taxon>
        <taxon>Aculeata</taxon>
        <taxon>Formicoidea</taxon>
        <taxon>Formicidae</taxon>
        <taxon>Formicinae</taxon>
        <taxon>Lasius</taxon>
        <taxon>Lasius</taxon>
    </lineage>
</organism>
<sequence length="158" mass="18451">MKLISGKRALHNVVETVEGHQTKILFDYRGKFNVVTEATIDLIESKGRKLERIKESKNIPAYLKIKKKVKIRAVNLNIVIAQRKIIVEAMILEGSKLCVLLGRHSCREMGEKLQKIPKGDYELTIWDKHLTKQMRRKMLREEKEATDILKKRKKYGRV</sequence>
<protein>
    <submittedName>
        <fullName evidence="1">Uncharacterized protein</fullName>
    </submittedName>
</protein>
<accession>A0AAV2MZJ7</accession>
<evidence type="ECO:0000313" key="2">
    <source>
        <dbReference type="Proteomes" id="UP001497644"/>
    </source>
</evidence>
<proteinExistence type="predicted"/>
<dbReference type="Proteomes" id="UP001497644">
    <property type="component" value="Unassembled WGS sequence"/>
</dbReference>
<evidence type="ECO:0000313" key="1">
    <source>
        <dbReference type="EMBL" id="CAL1672607.1"/>
    </source>
</evidence>
<dbReference type="EMBL" id="CAXIPU020000732">
    <property type="protein sequence ID" value="CAL1672607.1"/>
    <property type="molecule type" value="Genomic_DNA"/>
</dbReference>